<dbReference type="Proteomes" id="UP000324678">
    <property type="component" value="Chromosome"/>
</dbReference>
<dbReference type="Gene3D" id="3.90.25.10">
    <property type="entry name" value="UDP-galactose 4-epimerase, domain 1"/>
    <property type="match status" value="1"/>
</dbReference>
<evidence type="ECO:0000259" key="1">
    <source>
        <dbReference type="Pfam" id="PF13460"/>
    </source>
</evidence>
<dbReference type="PANTHER" id="PTHR43162">
    <property type="match status" value="1"/>
</dbReference>
<organism evidence="2 3">
    <name type="scientific">Agromyces intestinalis</name>
    <dbReference type="NCBI Taxonomy" id="2592652"/>
    <lineage>
        <taxon>Bacteria</taxon>
        <taxon>Bacillati</taxon>
        <taxon>Actinomycetota</taxon>
        <taxon>Actinomycetes</taxon>
        <taxon>Micrococcales</taxon>
        <taxon>Microbacteriaceae</taxon>
        <taxon>Agromyces</taxon>
    </lineage>
</organism>
<accession>A0A5C1YKM1</accession>
<protein>
    <submittedName>
        <fullName evidence="2">NAD(P)H-binding protein</fullName>
    </submittedName>
</protein>
<evidence type="ECO:0000313" key="2">
    <source>
        <dbReference type="EMBL" id="QEO15995.1"/>
    </source>
</evidence>
<dbReference type="EMBL" id="CP043505">
    <property type="protein sequence ID" value="QEO15995.1"/>
    <property type="molecule type" value="Genomic_DNA"/>
</dbReference>
<dbReference type="InterPro" id="IPR016040">
    <property type="entry name" value="NAD(P)-bd_dom"/>
</dbReference>
<dbReference type="Pfam" id="PF13460">
    <property type="entry name" value="NAD_binding_10"/>
    <property type="match status" value="1"/>
</dbReference>
<keyword evidence="3" id="KW-1185">Reference proteome</keyword>
<dbReference type="InterPro" id="IPR036291">
    <property type="entry name" value="NAD(P)-bd_dom_sf"/>
</dbReference>
<gene>
    <name evidence="2" type="ORF">FLP10_00675</name>
</gene>
<dbReference type="PANTHER" id="PTHR43162:SF1">
    <property type="entry name" value="PRESTALK A DIFFERENTIATION PROTEIN A"/>
    <property type="match status" value="1"/>
</dbReference>
<name>A0A5C1YKM1_9MICO</name>
<sequence>MYAVAGATGRVGSATTRHLLAEGAEVRVLVRNPERVEEWNRQGAEARVVDLGDRAAVREAITGCDGLFVLLPFDLTVDDLDTYADAVTRSVAGAVADSGIPHVVMLSSGGADLPGGTGPIAGMHRMEEALRATGTVLTALRSGHFQEKVGDLLAAAREGVYPVFASSADVLVPMVATRDLGATAARALLSPDATSTSIDVRGPAYSEREVAGILGAALERDLDVIVLPEDAWAPSLIDAGFRPHVAESLAELYRADERGLLAPRGDRVVGVDTPIEATIAALIAA</sequence>
<dbReference type="SUPFAM" id="SSF51735">
    <property type="entry name" value="NAD(P)-binding Rossmann-fold domains"/>
    <property type="match status" value="1"/>
</dbReference>
<proteinExistence type="predicted"/>
<dbReference type="AlphaFoldDB" id="A0A5C1YKM1"/>
<dbReference type="InterPro" id="IPR051604">
    <property type="entry name" value="Ergot_Alk_Oxidoreductase"/>
</dbReference>
<evidence type="ECO:0000313" key="3">
    <source>
        <dbReference type="Proteomes" id="UP000324678"/>
    </source>
</evidence>
<feature type="domain" description="NAD(P)-binding" evidence="1">
    <location>
        <begin position="6"/>
        <end position="148"/>
    </location>
</feature>
<dbReference type="Gene3D" id="3.40.50.720">
    <property type="entry name" value="NAD(P)-binding Rossmann-like Domain"/>
    <property type="match status" value="1"/>
</dbReference>
<dbReference type="KEGG" id="ail:FLP10_00675"/>
<reference evidence="2 3" key="1">
    <citation type="submission" date="2019-09" db="EMBL/GenBank/DDBJ databases">
        <title>Genome sequencing of strain KACC 19306.</title>
        <authorList>
            <person name="Heo J."/>
            <person name="Kim S.-J."/>
            <person name="Kim J.-S."/>
            <person name="Hong S.-B."/>
            <person name="Kwon S.-W."/>
        </authorList>
    </citation>
    <scope>NUCLEOTIDE SEQUENCE [LARGE SCALE GENOMIC DNA]</scope>
    <source>
        <strain evidence="2 3">KACC 19306</strain>
    </source>
</reference>
<dbReference type="OrthoDB" id="319724at2"/>